<evidence type="ECO:0000313" key="1">
    <source>
        <dbReference type="EMBL" id="KAK9531380.1"/>
    </source>
</evidence>
<organism evidence="1 2">
    <name type="scientific">Zoarces viviparus</name>
    <name type="common">Viviparous eelpout</name>
    <name type="synonym">Blennius viviparus</name>
    <dbReference type="NCBI Taxonomy" id="48416"/>
    <lineage>
        <taxon>Eukaryota</taxon>
        <taxon>Metazoa</taxon>
        <taxon>Chordata</taxon>
        <taxon>Craniata</taxon>
        <taxon>Vertebrata</taxon>
        <taxon>Euteleostomi</taxon>
        <taxon>Actinopterygii</taxon>
        <taxon>Neopterygii</taxon>
        <taxon>Teleostei</taxon>
        <taxon>Neoteleostei</taxon>
        <taxon>Acanthomorphata</taxon>
        <taxon>Eupercaria</taxon>
        <taxon>Perciformes</taxon>
        <taxon>Cottioidei</taxon>
        <taxon>Zoarcales</taxon>
        <taxon>Zoarcidae</taxon>
        <taxon>Zoarcinae</taxon>
        <taxon>Zoarces</taxon>
    </lineage>
</organism>
<accession>A0AAW1F9V4</accession>
<proteinExistence type="predicted"/>
<gene>
    <name evidence="1" type="ORF">VZT92_010807</name>
</gene>
<name>A0AAW1F9V4_ZOAVI</name>
<dbReference type="EMBL" id="JBCEZU010000089">
    <property type="protein sequence ID" value="KAK9531380.1"/>
    <property type="molecule type" value="Genomic_DNA"/>
</dbReference>
<keyword evidence="2" id="KW-1185">Reference proteome</keyword>
<dbReference type="AlphaFoldDB" id="A0AAW1F9V4"/>
<sequence>MEVLLELSQVTFKQAVPGSSFSSRKPQPDAPLAQCRLLSRCIDVVVLQSSAGFVPLISRRLSAQCAKAAAVLIGLLSCLFRESVAGMKWDLWAGMLGLVMRRAAGGPDDDEAAILASWEP</sequence>
<protein>
    <submittedName>
        <fullName evidence="1">Uncharacterized protein</fullName>
    </submittedName>
</protein>
<dbReference type="Proteomes" id="UP001488805">
    <property type="component" value="Unassembled WGS sequence"/>
</dbReference>
<evidence type="ECO:0000313" key="2">
    <source>
        <dbReference type="Proteomes" id="UP001488805"/>
    </source>
</evidence>
<comment type="caution">
    <text evidence="1">The sequence shown here is derived from an EMBL/GenBank/DDBJ whole genome shotgun (WGS) entry which is preliminary data.</text>
</comment>
<reference evidence="1 2" key="1">
    <citation type="journal article" date="2024" name="Genome Biol. Evol.">
        <title>Chromosome-level genome assembly of the viviparous eelpout Zoarces viviparus.</title>
        <authorList>
            <person name="Fuhrmann N."/>
            <person name="Brasseur M.V."/>
            <person name="Bakowski C.E."/>
            <person name="Podsiadlowski L."/>
            <person name="Prost S."/>
            <person name="Krehenwinkel H."/>
            <person name="Mayer C."/>
        </authorList>
    </citation>
    <scope>NUCLEOTIDE SEQUENCE [LARGE SCALE GENOMIC DNA]</scope>
    <source>
        <strain evidence="1">NO-MEL_2022_Ind0_liver</strain>
    </source>
</reference>